<reference evidence="2 3" key="1">
    <citation type="submission" date="2020-02" db="EMBL/GenBank/DDBJ databases">
        <title>Comparative genomics of sulfur disproportionating microorganisms.</title>
        <authorList>
            <person name="Ward L.M."/>
            <person name="Bertran E."/>
            <person name="Johnston D.T."/>
        </authorList>
    </citation>
    <scope>NUCLEOTIDE SEQUENCE [LARGE SCALE GENOMIC DNA]</scope>
    <source>
        <strain evidence="2 3">DSM 3696</strain>
    </source>
</reference>
<keyword evidence="3" id="KW-1185">Reference proteome</keyword>
<organism evidence="2 3">
    <name type="scientific">Desulfolutivibrio sulfodismutans</name>
    <dbReference type="NCBI Taxonomy" id="63561"/>
    <lineage>
        <taxon>Bacteria</taxon>
        <taxon>Pseudomonadati</taxon>
        <taxon>Thermodesulfobacteriota</taxon>
        <taxon>Desulfovibrionia</taxon>
        <taxon>Desulfovibrionales</taxon>
        <taxon>Desulfovibrionaceae</taxon>
        <taxon>Desulfolutivibrio</taxon>
    </lineage>
</organism>
<feature type="signal peptide" evidence="1">
    <location>
        <begin position="1"/>
        <end position="27"/>
    </location>
</feature>
<evidence type="ECO:0000313" key="2">
    <source>
        <dbReference type="EMBL" id="NDY57315.1"/>
    </source>
</evidence>
<protein>
    <submittedName>
        <fullName evidence="2">Uncharacterized protein</fullName>
    </submittedName>
</protein>
<dbReference type="AlphaFoldDB" id="A0A7K3NNF4"/>
<dbReference type="EMBL" id="JAAGRQ010000043">
    <property type="protein sequence ID" value="NDY57315.1"/>
    <property type="molecule type" value="Genomic_DNA"/>
</dbReference>
<evidence type="ECO:0000256" key="1">
    <source>
        <dbReference type="SAM" id="SignalP"/>
    </source>
</evidence>
<name>A0A7K3NNF4_9BACT</name>
<comment type="caution">
    <text evidence="2">The sequence shown here is derived from an EMBL/GenBank/DDBJ whole genome shotgun (WGS) entry which is preliminary data.</text>
</comment>
<proteinExistence type="predicted"/>
<dbReference type="RefSeq" id="WP_163302357.1">
    <property type="nucleotide sequence ID" value="NZ_JAAGRQ010000043.1"/>
</dbReference>
<accession>A0A7K3NNF4</accession>
<dbReference type="Proteomes" id="UP000469724">
    <property type="component" value="Unassembled WGS sequence"/>
</dbReference>
<keyword evidence="1" id="KW-0732">Signal</keyword>
<gene>
    <name evidence="2" type="ORF">G3N56_11235</name>
</gene>
<sequence length="116" mass="12793">MRGHQKTFFLFKSAMLCVICVMFLCSAAFSSSYKFAVFNNSGSKITKILVSEDGKTWGFFDIGKGIAVGATETLVWDASSEGEDCEQYFKAVFADGSESEPVVFDFCEKGLVLEFD</sequence>
<feature type="chain" id="PRO_5029844719" evidence="1">
    <location>
        <begin position="28"/>
        <end position="116"/>
    </location>
</feature>
<evidence type="ECO:0000313" key="3">
    <source>
        <dbReference type="Proteomes" id="UP000469724"/>
    </source>
</evidence>